<name>A0A378KZ93_9GAMM</name>
<evidence type="ECO:0000313" key="14">
    <source>
        <dbReference type="EMBL" id="KTD53035.1"/>
    </source>
</evidence>
<dbReference type="InterPro" id="IPR050277">
    <property type="entry name" value="Sodium:Solute_Symporter"/>
</dbReference>
<dbReference type="EMBL" id="UGOW01000001">
    <property type="protein sequence ID" value="STY17180.1"/>
    <property type="molecule type" value="Genomic_DNA"/>
</dbReference>
<sequence length="453" mass="50673">MMINIISILVFLVSTIFILQGKKAKSQSEYVTAGKNTNLFYLISTLVMTEINPMALIVMASLGYQAGYRAFWMAAIAFLSPFFATVTTCKKWKDVDVSCVSTLFDRHLGYAVGNVVRIILIVSLLILTATYLKGTMIYFNSIYPQLSSTVFVILILIFCVVSVIRNGLIGIIRMDVVGFILMTILILACLIACSLSIFSSQDFGSIERTLTQQSTVLPANYLIALFFLQSIMYSIAPWWGQKIFSAKDTNTAYKASVFSSVLIFTFYSAVVAFGIFLKQHGVALTDPDTAFPLTILTFIPSNYIVFYDILFFYIATTTICGVWSSILGMISLGFLQKTDHSSPTINYFIWVLIGLISCNIALNNIESVLHAAVLAVMQIASIYFSVIAIFYFKRISRLGSLVSIFLGIFLGYFFLYYLGEEGNYIWYWAIVALPAMFISGYFFSNFSNAFKKN</sequence>
<feature type="transmembrane region" description="Helical" evidence="13">
    <location>
        <begin position="424"/>
        <end position="443"/>
    </location>
</feature>
<feature type="transmembrane region" description="Helical" evidence="13">
    <location>
        <begin position="142"/>
        <end position="164"/>
    </location>
</feature>
<organism evidence="15 17">
    <name type="scientific">Legionella quateirensis</name>
    <dbReference type="NCBI Taxonomy" id="45072"/>
    <lineage>
        <taxon>Bacteria</taxon>
        <taxon>Pseudomonadati</taxon>
        <taxon>Pseudomonadota</taxon>
        <taxon>Gammaproteobacteria</taxon>
        <taxon>Legionellales</taxon>
        <taxon>Legionellaceae</taxon>
        <taxon>Legionella</taxon>
    </lineage>
</organism>
<evidence type="ECO:0000256" key="6">
    <source>
        <dbReference type="ARBA" id="ARBA00022847"/>
    </source>
</evidence>
<dbReference type="Proteomes" id="UP000054639">
    <property type="component" value="Unassembled WGS sequence"/>
</dbReference>
<evidence type="ECO:0000256" key="12">
    <source>
        <dbReference type="ARBA" id="ARBA00033708"/>
    </source>
</evidence>
<dbReference type="GO" id="GO:0005886">
    <property type="term" value="C:plasma membrane"/>
    <property type="evidence" value="ECO:0007669"/>
    <property type="project" value="UniProtKB-SubCell"/>
</dbReference>
<feature type="transmembrane region" description="Helical" evidence="13">
    <location>
        <begin position="176"/>
        <end position="198"/>
    </location>
</feature>
<accession>A0A378KZ93</accession>
<feature type="transmembrane region" description="Helical" evidence="13">
    <location>
        <begin position="219"/>
        <end position="240"/>
    </location>
</feature>
<evidence type="ECO:0000256" key="4">
    <source>
        <dbReference type="ARBA" id="ARBA00022475"/>
    </source>
</evidence>
<evidence type="ECO:0000256" key="8">
    <source>
        <dbReference type="ARBA" id="ARBA00023053"/>
    </source>
</evidence>
<dbReference type="AlphaFoldDB" id="A0A378KZ93"/>
<dbReference type="PANTHER" id="PTHR48086:SF3">
    <property type="entry name" value="SODIUM_PROLINE SYMPORTER"/>
    <property type="match status" value="1"/>
</dbReference>
<feature type="transmembrane region" description="Helical" evidence="13">
    <location>
        <begin position="347"/>
        <end position="365"/>
    </location>
</feature>
<feature type="transmembrane region" description="Helical" evidence="13">
    <location>
        <begin position="371"/>
        <end position="391"/>
    </location>
</feature>
<dbReference type="EMBL" id="LNYR01000006">
    <property type="protein sequence ID" value="KTD53035.1"/>
    <property type="molecule type" value="Genomic_DNA"/>
</dbReference>
<keyword evidence="16" id="KW-1185">Reference proteome</keyword>
<evidence type="ECO:0000256" key="9">
    <source>
        <dbReference type="ARBA" id="ARBA00023065"/>
    </source>
</evidence>
<comment type="subcellular location">
    <subcellularLocation>
        <location evidence="1">Cell membrane</location>
        <topology evidence="1">Multi-pass membrane protein</topology>
    </subcellularLocation>
</comment>
<dbReference type="InterPro" id="IPR038377">
    <property type="entry name" value="Na/Glc_symporter_sf"/>
</dbReference>
<dbReference type="Proteomes" id="UP000254230">
    <property type="component" value="Unassembled WGS sequence"/>
</dbReference>
<dbReference type="GO" id="GO:0015293">
    <property type="term" value="F:symporter activity"/>
    <property type="evidence" value="ECO:0007669"/>
    <property type="project" value="UniProtKB-KW"/>
</dbReference>
<evidence type="ECO:0000256" key="13">
    <source>
        <dbReference type="SAM" id="Phobius"/>
    </source>
</evidence>
<keyword evidence="10 13" id="KW-0472">Membrane</keyword>
<keyword evidence="7 13" id="KW-1133">Transmembrane helix</keyword>
<dbReference type="InterPro" id="IPR001734">
    <property type="entry name" value="Na/solute_symporter"/>
</dbReference>
<feature type="transmembrane region" description="Helical" evidence="13">
    <location>
        <begin position="70"/>
        <end position="88"/>
    </location>
</feature>
<dbReference type="PROSITE" id="PS50283">
    <property type="entry name" value="NA_SOLUT_SYMP_3"/>
    <property type="match status" value="1"/>
</dbReference>
<evidence type="ECO:0000313" key="16">
    <source>
        <dbReference type="Proteomes" id="UP000054639"/>
    </source>
</evidence>
<keyword evidence="5 13" id="KW-0812">Transmembrane</keyword>
<evidence type="ECO:0000313" key="15">
    <source>
        <dbReference type="EMBL" id="STY17180.1"/>
    </source>
</evidence>
<gene>
    <name evidence="14" type="ORF">Lqua_0868</name>
    <name evidence="15" type="ORF">NCTC12376_00974</name>
</gene>
<keyword evidence="4" id="KW-1003">Cell membrane</keyword>
<evidence type="ECO:0000256" key="2">
    <source>
        <dbReference type="ARBA" id="ARBA00006434"/>
    </source>
</evidence>
<proteinExistence type="inferred from homology"/>
<dbReference type="STRING" id="45072.Lqua_0868"/>
<comment type="catalytic activity">
    <reaction evidence="12">
        <text>L-proline(in) + Na(+)(in) = L-proline(out) + Na(+)(out)</text>
        <dbReference type="Rhea" id="RHEA:28967"/>
        <dbReference type="ChEBI" id="CHEBI:29101"/>
        <dbReference type="ChEBI" id="CHEBI:60039"/>
    </reaction>
</comment>
<evidence type="ECO:0000256" key="11">
    <source>
        <dbReference type="ARBA" id="ARBA00023201"/>
    </source>
</evidence>
<evidence type="ECO:0000256" key="1">
    <source>
        <dbReference type="ARBA" id="ARBA00004651"/>
    </source>
</evidence>
<feature type="transmembrane region" description="Helical" evidence="13">
    <location>
        <begin position="398"/>
        <end position="418"/>
    </location>
</feature>
<keyword evidence="6" id="KW-0769">Symport</keyword>
<keyword evidence="3" id="KW-0813">Transport</keyword>
<feature type="transmembrane region" description="Helical" evidence="13">
    <location>
        <begin position="312"/>
        <end position="335"/>
    </location>
</feature>
<reference evidence="14 16" key="1">
    <citation type="submission" date="2015-11" db="EMBL/GenBank/DDBJ databases">
        <title>Genomic analysis of 38 Legionella species identifies large and diverse effector repertoires.</title>
        <authorList>
            <person name="Burstein D."/>
            <person name="Amaro F."/>
            <person name="Zusman T."/>
            <person name="Lifshitz Z."/>
            <person name="Cohen O."/>
            <person name="Gilbert J.A."/>
            <person name="Pupko T."/>
            <person name="Shuman H.A."/>
            <person name="Segal G."/>
        </authorList>
    </citation>
    <scope>NUCLEOTIDE SEQUENCE [LARGE SCALE GENOMIC DNA]</scope>
    <source>
        <strain evidence="14 16">ATCC 49507</strain>
    </source>
</reference>
<keyword evidence="8" id="KW-0915">Sodium</keyword>
<reference evidence="15 17" key="2">
    <citation type="submission" date="2018-06" db="EMBL/GenBank/DDBJ databases">
        <authorList>
            <consortium name="Pathogen Informatics"/>
            <person name="Doyle S."/>
        </authorList>
    </citation>
    <scope>NUCLEOTIDE SEQUENCE [LARGE SCALE GENOMIC DNA]</scope>
    <source>
        <strain evidence="15 17">NCTC12376</strain>
    </source>
</reference>
<feature type="transmembrane region" description="Helical" evidence="13">
    <location>
        <begin position="40"/>
        <end position="63"/>
    </location>
</feature>
<feature type="transmembrane region" description="Helical" evidence="13">
    <location>
        <begin position="108"/>
        <end position="130"/>
    </location>
</feature>
<dbReference type="RefSeq" id="WP_133141118.1">
    <property type="nucleotide sequence ID" value="NZ_CAAAIL010000028.1"/>
</dbReference>
<evidence type="ECO:0000256" key="3">
    <source>
        <dbReference type="ARBA" id="ARBA00022448"/>
    </source>
</evidence>
<dbReference type="PANTHER" id="PTHR48086">
    <property type="entry name" value="SODIUM/PROLINE SYMPORTER-RELATED"/>
    <property type="match status" value="1"/>
</dbReference>
<protein>
    <submittedName>
        <fullName evidence="15">Na+/panthothenate symporter</fullName>
    </submittedName>
</protein>
<keyword evidence="9" id="KW-0406">Ion transport</keyword>
<dbReference type="Gene3D" id="1.20.1730.10">
    <property type="entry name" value="Sodium/glucose cotransporter"/>
    <property type="match status" value="1"/>
</dbReference>
<feature type="transmembrane region" description="Helical" evidence="13">
    <location>
        <begin position="252"/>
        <end position="277"/>
    </location>
</feature>
<keyword evidence="11" id="KW-0739">Sodium transport</keyword>
<dbReference type="GO" id="GO:0006814">
    <property type="term" value="P:sodium ion transport"/>
    <property type="evidence" value="ECO:0007669"/>
    <property type="project" value="UniProtKB-KW"/>
</dbReference>
<evidence type="ECO:0000256" key="5">
    <source>
        <dbReference type="ARBA" id="ARBA00022692"/>
    </source>
</evidence>
<comment type="similarity">
    <text evidence="2">Belongs to the sodium:solute symporter (SSF) (TC 2.A.21) family.</text>
</comment>
<evidence type="ECO:0000256" key="7">
    <source>
        <dbReference type="ARBA" id="ARBA00022989"/>
    </source>
</evidence>
<evidence type="ECO:0000256" key="10">
    <source>
        <dbReference type="ARBA" id="ARBA00023136"/>
    </source>
</evidence>
<evidence type="ECO:0000313" key="17">
    <source>
        <dbReference type="Proteomes" id="UP000254230"/>
    </source>
</evidence>